<dbReference type="eggNOG" id="KOG4409">
    <property type="taxonomic scope" value="Eukaryota"/>
</dbReference>
<keyword evidence="10" id="KW-0221">Differentiation</keyword>
<dbReference type="EC" id="2.3.1.51" evidence="5"/>
<evidence type="ECO:0000256" key="6">
    <source>
        <dbReference type="ARBA" id="ARBA00022490"/>
    </source>
</evidence>
<dbReference type="Gene3D" id="3.40.50.1820">
    <property type="entry name" value="alpha/beta hydrolase"/>
    <property type="match status" value="1"/>
</dbReference>
<dbReference type="PANTHER" id="PTHR42886:SF29">
    <property type="entry name" value="PUMMELIG, ISOFORM A"/>
    <property type="match status" value="1"/>
</dbReference>
<name>C3YI64_BRAFL</name>
<dbReference type="PRINTS" id="PR00111">
    <property type="entry name" value="ABHYDROLASE"/>
</dbReference>
<proteinExistence type="inferred from homology"/>
<keyword evidence="7" id="KW-0444">Lipid biosynthesis</keyword>
<evidence type="ECO:0000256" key="10">
    <source>
        <dbReference type="ARBA" id="ARBA00022782"/>
    </source>
</evidence>
<evidence type="ECO:0000256" key="12">
    <source>
        <dbReference type="ARBA" id="ARBA00023098"/>
    </source>
</evidence>
<comment type="catalytic activity">
    <reaction evidence="14">
        <text>1-(9Z-octadecenoyl)-sn-glycero-3-phosphate + octadecanoyl-CoA = 1-(9Z-octadecenoyl)-2-octadecanoyl-sn-glycero-3-phosphate + CoA</text>
        <dbReference type="Rhea" id="RHEA:37147"/>
        <dbReference type="ChEBI" id="CHEBI:57287"/>
        <dbReference type="ChEBI" id="CHEBI:57394"/>
        <dbReference type="ChEBI" id="CHEBI:74544"/>
        <dbReference type="ChEBI" id="CHEBI:74552"/>
    </reaction>
    <physiologicalReaction direction="left-to-right" evidence="14">
        <dbReference type="Rhea" id="RHEA:37148"/>
    </physiologicalReaction>
</comment>
<dbReference type="InParanoid" id="C3YI64"/>
<dbReference type="FunFam" id="3.40.50.1820:FF:000019">
    <property type="entry name" value="1-acylglycerol-3-phosphate O-acyltransferase ABHD5"/>
    <property type="match status" value="1"/>
</dbReference>
<dbReference type="GO" id="GO:0055088">
    <property type="term" value="P:lipid homeostasis"/>
    <property type="evidence" value="ECO:0000318"/>
    <property type="project" value="GO_Central"/>
</dbReference>
<evidence type="ECO:0000256" key="20">
    <source>
        <dbReference type="ARBA" id="ARBA00047543"/>
    </source>
</evidence>
<keyword evidence="12" id="KW-0443">Lipid metabolism</keyword>
<dbReference type="GO" id="GO:0005737">
    <property type="term" value="C:cytoplasm"/>
    <property type="evidence" value="ECO:0007669"/>
    <property type="project" value="UniProtKB-SubCell"/>
</dbReference>
<evidence type="ECO:0000256" key="3">
    <source>
        <dbReference type="ARBA" id="ARBA00004496"/>
    </source>
</evidence>
<evidence type="ECO:0000256" key="22">
    <source>
        <dbReference type="ARBA" id="ARBA00048632"/>
    </source>
</evidence>
<keyword evidence="6" id="KW-0963">Cytoplasm</keyword>
<evidence type="ECO:0000313" key="28">
    <source>
        <dbReference type="RefSeq" id="XP_035686495.1"/>
    </source>
</evidence>
<dbReference type="GO" id="GO:0006631">
    <property type="term" value="P:fatty acid metabolic process"/>
    <property type="evidence" value="ECO:0007669"/>
    <property type="project" value="UniProtKB-KW"/>
</dbReference>
<evidence type="ECO:0000256" key="24">
    <source>
        <dbReference type="ARBA" id="ARBA00049561"/>
    </source>
</evidence>
<evidence type="ECO:0000256" key="16">
    <source>
        <dbReference type="ARBA" id="ARBA00040731"/>
    </source>
</evidence>
<dbReference type="AlphaFoldDB" id="C3YI64"/>
<evidence type="ECO:0000256" key="7">
    <source>
        <dbReference type="ARBA" id="ARBA00022516"/>
    </source>
</evidence>
<keyword evidence="13" id="KW-0012">Acyltransferase</keyword>
<comment type="function">
    <text evidence="18">Coenzyme A-dependent lysophosphatidic acid acyltransferase that catalyzes the transfer of an acyl group on a lysophosphatidic acid. Functions preferentially with 1-oleoyl-lysophosphatidic acid followed by 1-palmitoyl-lysophosphatidic acid, 1-stearoyl-lysophosphatidic acid and 1-arachidonoyl-lysophosphatidic acid as lipid acceptor. Functions preferentially with arachidonoyl-CoA followed by oleoyl-CoA as acyl group donors. Functions in phosphatidic acid biosynthesis. May regulate the cellular storage of triacylglycerol through activation of the phospholipase PNPLA2. Involved in keratinocyte differentiation. Regulates lipid droplet fusion.</text>
</comment>
<comment type="catalytic activity">
    <reaction evidence="19">
        <text>1-hexadecanoyl-sn-glycero-3-phosphate + (9Z)-octadecenoyl-CoA = 1-hexadecanoyl-2-(9Z-octadecenoyl)-sn-glycero-3-phosphate + CoA</text>
        <dbReference type="Rhea" id="RHEA:33187"/>
        <dbReference type="ChEBI" id="CHEBI:57287"/>
        <dbReference type="ChEBI" id="CHEBI:57387"/>
        <dbReference type="ChEBI" id="CHEBI:57518"/>
        <dbReference type="ChEBI" id="CHEBI:64839"/>
    </reaction>
    <physiologicalReaction direction="left-to-right" evidence="19">
        <dbReference type="Rhea" id="RHEA:33188"/>
    </physiologicalReaction>
</comment>
<evidence type="ECO:0000256" key="1">
    <source>
        <dbReference type="ARBA" id="ARBA00000300"/>
    </source>
</evidence>
<dbReference type="InterPro" id="IPR029058">
    <property type="entry name" value="AB_hydrolase_fold"/>
</dbReference>
<evidence type="ECO:0000256" key="8">
    <source>
        <dbReference type="ARBA" id="ARBA00022677"/>
    </source>
</evidence>
<comment type="catalytic activity">
    <reaction evidence="24">
        <text>1-(9Z-octadecenoyl)-sn-glycero-3-phosphate + (9Z)-octadecenoyl-CoA = 1,2-di-(9Z-octadecenoyl)-sn-glycero-3-phosphate + CoA</text>
        <dbReference type="Rhea" id="RHEA:37131"/>
        <dbReference type="ChEBI" id="CHEBI:57287"/>
        <dbReference type="ChEBI" id="CHEBI:57387"/>
        <dbReference type="ChEBI" id="CHEBI:74544"/>
        <dbReference type="ChEBI" id="CHEBI:74546"/>
    </reaction>
    <physiologicalReaction direction="left-to-right" evidence="24">
        <dbReference type="Rhea" id="RHEA:37132"/>
    </physiologicalReaction>
</comment>
<dbReference type="Proteomes" id="UP000001554">
    <property type="component" value="Chromosome 9"/>
</dbReference>
<organism>
    <name type="scientific">Branchiostoma floridae</name>
    <name type="common">Florida lancelet</name>
    <name type="synonym">Amphioxus</name>
    <dbReference type="NCBI Taxonomy" id="7739"/>
    <lineage>
        <taxon>Eukaryota</taxon>
        <taxon>Metazoa</taxon>
        <taxon>Chordata</taxon>
        <taxon>Cephalochordata</taxon>
        <taxon>Leptocardii</taxon>
        <taxon>Amphioxiformes</taxon>
        <taxon>Branchiostomatidae</taxon>
        <taxon>Branchiostoma</taxon>
    </lineage>
</organism>
<protein>
    <recommendedName>
        <fullName evidence="16">1-acylglycerol-3-phosphate O-acyltransferase ABHD5</fullName>
        <ecNumber evidence="5">2.3.1.51</ecNumber>
    </recommendedName>
    <alternativeName>
        <fullName evidence="17">Abhydrolase domain-containing protein 5</fullName>
    </alternativeName>
</protein>
<dbReference type="EMBL" id="GG666514">
    <property type="protein sequence ID" value="EEN60201.1"/>
    <property type="molecule type" value="Genomic_DNA"/>
</dbReference>
<dbReference type="GO" id="GO:0042171">
    <property type="term" value="F:lysophosphatidic acid acyltransferase activity"/>
    <property type="evidence" value="ECO:0000318"/>
    <property type="project" value="GO_Central"/>
</dbReference>
<evidence type="ECO:0000313" key="26">
    <source>
        <dbReference type="EMBL" id="EEN60201.1"/>
    </source>
</evidence>
<dbReference type="PANTHER" id="PTHR42886">
    <property type="entry name" value="RE40534P-RELATED"/>
    <property type="match status" value="1"/>
</dbReference>
<evidence type="ECO:0000256" key="15">
    <source>
        <dbReference type="ARBA" id="ARBA00038097"/>
    </source>
</evidence>
<evidence type="ECO:0000256" key="9">
    <source>
        <dbReference type="ARBA" id="ARBA00022679"/>
    </source>
</evidence>
<dbReference type="GO" id="GO:0003841">
    <property type="term" value="F:1-acylglycerol-3-phosphate O-acyltransferase activity"/>
    <property type="evidence" value="ECO:0007669"/>
    <property type="project" value="UniProtKB-EC"/>
</dbReference>
<evidence type="ECO:0000256" key="19">
    <source>
        <dbReference type="ARBA" id="ARBA00047525"/>
    </source>
</evidence>
<sequence>MVPRWCPTSPQRLADAETRVLTYVKSRIERFYVPIPNGGRIWTLKVNPRKPETLPIVMVHGFGGAAAFFFLNFDALAEHRTVYAFDLLGFGRSSRPKFSTNPDVVEEEFVDSIEEWRKGVGLEKFILWGGSFGGFLAASYAIKHPGRVKHLILAGPWGFPEMTEQAMNEVHAQTPFWMRIFLPLLSHFNLLMPFRLAGPFGPQFLRISRPDMRTKFEDAFQDNTVIDYLYHCIAQPPSAETAFRTLQSEGWEWAKNPMLPRMTSLDPNVPITFIYGADSWVDSRTGEKTAVLRKDSYVDMIFIQNAGHHMYAEQYITTSTES</sequence>
<comment type="catalytic activity">
    <reaction evidence="2">
        <text>1-(9Z-octadecenoyl)-sn-glycero-3-phosphate + hexadecanoyl-CoA = 1-(9Z)-octadecenoyl-2-hexadecanoyl-sn-glycero-3-phosphate + CoA</text>
        <dbReference type="Rhea" id="RHEA:37143"/>
        <dbReference type="ChEBI" id="CHEBI:57287"/>
        <dbReference type="ChEBI" id="CHEBI:57379"/>
        <dbReference type="ChEBI" id="CHEBI:74544"/>
        <dbReference type="ChEBI" id="CHEBI:74551"/>
    </reaction>
    <physiologicalReaction direction="left-to-right" evidence="2">
        <dbReference type="Rhea" id="RHEA:37144"/>
    </physiologicalReaction>
</comment>
<evidence type="ECO:0000256" key="17">
    <source>
        <dbReference type="ARBA" id="ARBA00042413"/>
    </source>
</evidence>
<dbReference type="GO" id="GO:0052689">
    <property type="term" value="F:carboxylic ester hydrolase activity"/>
    <property type="evidence" value="ECO:0000318"/>
    <property type="project" value="GO_Central"/>
</dbReference>
<comment type="catalytic activity">
    <reaction evidence="23">
        <text>1-(9Z-octadecenoyl)-sn-glycero-3-phosphate + (5Z,8Z,11Z,14Z)-eicosatetraenoyl-CoA = 1-(9Z)-octadecenoyl-2-(5Z,8Z,11Z,14Z)-eicosatetraenoyl-sn-glycero-3-phosphate + CoA</text>
        <dbReference type="Rhea" id="RHEA:37443"/>
        <dbReference type="ChEBI" id="CHEBI:57287"/>
        <dbReference type="ChEBI" id="CHEBI:57368"/>
        <dbReference type="ChEBI" id="CHEBI:74544"/>
        <dbReference type="ChEBI" id="CHEBI:74928"/>
    </reaction>
    <physiologicalReaction direction="left-to-right" evidence="23">
        <dbReference type="Rhea" id="RHEA:37444"/>
    </physiologicalReaction>
</comment>
<gene>
    <name evidence="28" type="primary">LOC118422823</name>
    <name evidence="26" type="ORF">BRAFLDRAFT_211090</name>
</gene>
<evidence type="ECO:0000256" key="2">
    <source>
        <dbReference type="ARBA" id="ARBA00000816"/>
    </source>
</evidence>
<evidence type="ECO:0000313" key="27">
    <source>
        <dbReference type="Proteomes" id="UP000001554"/>
    </source>
</evidence>
<comment type="catalytic activity">
    <reaction evidence="21">
        <text>eicosanoyl-CoA + 1-(9Z-octadecenoyl)-sn-glycero-3-phosphate = 1-(9Z)-octadecenoyl-2-eicosanoyl-sn-glycero-3-phosphate + CoA</text>
        <dbReference type="Rhea" id="RHEA:37451"/>
        <dbReference type="ChEBI" id="CHEBI:57287"/>
        <dbReference type="ChEBI" id="CHEBI:57380"/>
        <dbReference type="ChEBI" id="CHEBI:74544"/>
        <dbReference type="ChEBI" id="CHEBI:74937"/>
    </reaction>
    <physiologicalReaction direction="left-to-right" evidence="21">
        <dbReference type="Rhea" id="RHEA:37452"/>
    </physiologicalReaction>
</comment>
<dbReference type="Pfam" id="PF00561">
    <property type="entry name" value="Abhydrolase_1"/>
    <property type="match status" value="1"/>
</dbReference>
<dbReference type="RefSeq" id="XP_035686495.1">
    <property type="nucleotide sequence ID" value="XM_035830602.1"/>
</dbReference>
<evidence type="ECO:0000256" key="4">
    <source>
        <dbReference type="ARBA" id="ARBA00004502"/>
    </source>
</evidence>
<evidence type="ECO:0000256" key="13">
    <source>
        <dbReference type="ARBA" id="ARBA00023315"/>
    </source>
</evidence>
<evidence type="ECO:0000259" key="25">
    <source>
        <dbReference type="Pfam" id="PF00561"/>
    </source>
</evidence>
<comment type="subcellular location">
    <subcellularLocation>
        <location evidence="3">Cytoplasm</location>
    </subcellularLocation>
    <subcellularLocation>
        <location evidence="4">Lipid droplet</location>
    </subcellularLocation>
</comment>
<comment type="similarity">
    <text evidence="15">Belongs to the peptidase S33 family. ABHD4/ABHD5 subfamily.</text>
</comment>
<dbReference type="OrthoDB" id="7457040at2759"/>
<evidence type="ECO:0000256" key="14">
    <source>
        <dbReference type="ARBA" id="ARBA00036296"/>
    </source>
</evidence>
<accession>C3YI64</accession>
<evidence type="ECO:0000256" key="21">
    <source>
        <dbReference type="ARBA" id="ARBA00047849"/>
    </source>
</evidence>
<dbReference type="SUPFAM" id="SSF53474">
    <property type="entry name" value="alpha/beta-Hydrolases"/>
    <property type="match status" value="1"/>
</dbReference>
<feature type="domain" description="AB hydrolase-1" evidence="25">
    <location>
        <begin position="55"/>
        <end position="312"/>
    </location>
</feature>
<dbReference type="GeneID" id="118422823"/>
<evidence type="ECO:0000256" key="5">
    <source>
        <dbReference type="ARBA" id="ARBA00013211"/>
    </source>
</evidence>
<comment type="catalytic activity">
    <reaction evidence="20">
        <text>1-octadecanoyl-sn-glycero-3-phosphate + (9Z)-octadecenoyl-CoA = 1-octadecanoyl-2-(9Z-octadecenoyl)-sn-glycero-3-phosphate + CoA</text>
        <dbReference type="Rhea" id="RHEA:37163"/>
        <dbReference type="ChEBI" id="CHEBI:57287"/>
        <dbReference type="ChEBI" id="CHEBI:57387"/>
        <dbReference type="ChEBI" id="CHEBI:74560"/>
        <dbReference type="ChEBI" id="CHEBI:74565"/>
    </reaction>
    <physiologicalReaction direction="left-to-right" evidence="20">
        <dbReference type="Rhea" id="RHEA:37164"/>
    </physiologicalReaction>
</comment>
<comment type="catalytic activity">
    <reaction evidence="1">
        <text>a 1-acyl-sn-glycero-3-phosphate + an acyl-CoA = a 1,2-diacyl-sn-glycero-3-phosphate + CoA</text>
        <dbReference type="Rhea" id="RHEA:19709"/>
        <dbReference type="ChEBI" id="CHEBI:57287"/>
        <dbReference type="ChEBI" id="CHEBI:57970"/>
        <dbReference type="ChEBI" id="CHEBI:58342"/>
        <dbReference type="ChEBI" id="CHEBI:58608"/>
        <dbReference type="EC" id="2.3.1.51"/>
    </reaction>
    <physiologicalReaction direction="left-to-right" evidence="1">
        <dbReference type="Rhea" id="RHEA:19710"/>
    </physiologicalReaction>
</comment>
<reference evidence="28" key="3">
    <citation type="submission" date="2025-04" db="UniProtKB">
        <authorList>
            <consortium name="RefSeq"/>
        </authorList>
    </citation>
    <scope>IDENTIFICATION</scope>
    <source>
        <strain evidence="28">S238N-H82</strain>
        <tissue evidence="28">Testes</tissue>
    </source>
</reference>
<keyword evidence="8" id="KW-0551">Lipid droplet</keyword>
<evidence type="ECO:0000256" key="11">
    <source>
        <dbReference type="ARBA" id="ARBA00022832"/>
    </source>
</evidence>
<keyword evidence="9" id="KW-0808">Transferase</keyword>
<keyword evidence="27" id="KW-1185">Reference proteome</keyword>
<dbReference type="GO" id="GO:0006654">
    <property type="term" value="P:phosphatidic acid biosynthetic process"/>
    <property type="evidence" value="ECO:0000318"/>
    <property type="project" value="GO_Central"/>
</dbReference>
<evidence type="ECO:0000256" key="18">
    <source>
        <dbReference type="ARBA" id="ARBA00045357"/>
    </source>
</evidence>
<reference evidence="27" key="2">
    <citation type="journal article" date="2020" name="Nat. Ecol. Evol.">
        <title>Deeply conserved synteny resolves early events in vertebrate evolution.</title>
        <authorList>
            <person name="Simakov O."/>
            <person name="Marletaz F."/>
            <person name="Yue J.X."/>
            <person name="O'Connell B."/>
            <person name="Jenkins J."/>
            <person name="Brandt A."/>
            <person name="Calef R."/>
            <person name="Tung C.H."/>
            <person name="Huang T.K."/>
            <person name="Schmutz J."/>
            <person name="Satoh N."/>
            <person name="Yu J.K."/>
            <person name="Putnam N.H."/>
            <person name="Green R.E."/>
            <person name="Rokhsar D.S."/>
        </authorList>
    </citation>
    <scope>NUCLEOTIDE SEQUENCE [LARGE SCALE GENOMIC DNA]</scope>
    <source>
        <strain evidence="27">S238N-H82</strain>
    </source>
</reference>
<comment type="catalytic activity">
    <reaction evidence="22">
        <text>1-(5Z,8Z,11Z,14Z-eicosatetraenoyl)-sn-glycero-3-phosphate + (9Z)-octadecenoyl-CoA = 1-(5Z,8Z,11Z,14Z)-eicosatetraenoyl-2-(9Z)-octadecenoyl-sn-glycero-3-phosphate + CoA</text>
        <dbReference type="Rhea" id="RHEA:37455"/>
        <dbReference type="ChEBI" id="CHEBI:57287"/>
        <dbReference type="ChEBI" id="CHEBI:57387"/>
        <dbReference type="ChEBI" id="CHEBI:74938"/>
        <dbReference type="ChEBI" id="CHEBI:74941"/>
    </reaction>
    <physiologicalReaction direction="left-to-right" evidence="22">
        <dbReference type="Rhea" id="RHEA:37456"/>
    </physiologicalReaction>
</comment>
<evidence type="ECO:0000256" key="23">
    <source>
        <dbReference type="ARBA" id="ARBA00048770"/>
    </source>
</evidence>
<dbReference type="InterPro" id="IPR000073">
    <property type="entry name" value="AB_hydrolase_1"/>
</dbReference>
<dbReference type="GO" id="GO:0030154">
    <property type="term" value="P:cell differentiation"/>
    <property type="evidence" value="ECO:0007669"/>
    <property type="project" value="UniProtKB-KW"/>
</dbReference>
<keyword evidence="11" id="KW-0276">Fatty acid metabolism</keyword>
<dbReference type="ESTHER" id="brafl-c3yi64">
    <property type="family name" value="CGI-58_ABHD5_ABHD4"/>
</dbReference>
<dbReference type="KEGG" id="bfo:118422823"/>
<reference evidence="26" key="1">
    <citation type="journal article" date="2008" name="Nature">
        <title>The amphioxus genome and the evolution of the chordate karyotype.</title>
        <authorList>
            <consortium name="US DOE Joint Genome Institute (JGI-PGF)"/>
            <person name="Putnam N.H."/>
            <person name="Butts T."/>
            <person name="Ferrier D.E.K."/>
            <person name="Furlong R.F."/>
            <person name="Hellsten U."/>
            <person name="Kawashima T."/>
            <person name="Robinson-Rechavi M."/>
            <person name="Shoguchi E."/>
            <person name="Terry A."/>
            <person name="Yu J.-K."/>
            <person name="Benito-Gutierrez E.L."/>
            <person name="Dubchak I."/>
            <person name="Garcia-Fernandez J."/>
            <person name="Gibson-Brown J.J."/>
            <person name="Grigoriev I.V."/>
            <person name="Horton A.C."/>
            <person name="de Jong P.J."/>
            <person name="Jurka J."/>
            <person name="Kapitonov V.V."/>
            <person name="Kohara Y."/>
            <person name="Kuroki Y."/>
            <person name="Lindquist E."/>
            <person name="Lucas S."/>
            <person name="Osoegawa K."/>
            <person name="Pennacchio L.A."/>
            <person name="Salamov A.A."/>
            <person name="Satou Y."/>
            <person name="Sauka-Spengler T."/>
            <person name="Schmutz J."/>
            <person name="Shin-I T."/>
            <person name="Toyoda A."/>
            <person name="Bronner-Fraser M."/>
            <person name="Fujiyama A."/>
            <person name="Holland L.Z."/>
            <person name="Holland P.W.H."/>
            <person name="Satoh N."/>
            <person name="Rokhsar D.S."/>
        </authorList>
    </citation>
    <scope>NUCLEOTIDE SEQUENCE [LARGE SCALE GENOMIC DNA]</scope>
    <source>
        <strain evidence="26">S238N-H82</strain>
        <tissue evidence="26">Testes</tissue>
    </source>
</reference>
<dbReference type="GO" id="GO:0005811">
    <property type="term" value="C:lipid droplet"/>
    <property type="evidence" value="ECO:0000318"/>
    <property type="project" value="GO_Central"/>
</dbReference>
<dbReference type="OMA" id="YVWTIAF"/>